<comment type="caution">
    <text evidence="3">The sequence shown here is derived from an EMBL/GenBank/DDBJ whole genome shotgun (WGS) entry which is preliminary data.</text>
</comment>
<dbReference type="Gene3D" id="3.90.1150.10">
    <property type="entry name" value="Aspartate Aminotransferase, domain 1"/>
    <property type="match status" value="1"/>
</dbReference>
<dbReference type="InterPro" id="IPR049315">
    <property type="entry name" value="GDC-P_N"/>
</dbReference>
<keyword evidence="4" id="KW-1185">Reference proteome</keyword>
<dbReference type="NCBIfam" id="NF001696">
    <property type="entry name" value="PRK00451.1"/>
    <property type="match status" value="1"/>
</dbReference>
<organism evidence="3 4">
    <name type="scientific">Halorubrum rubrum</name>
    <dbReference type="NCBI Taxonomy" id="1126240"/>
    <lineage>
        <taxon>Archaea</taxon>
        <taxon>Methanobacteriati</taxon>
        <taxon>Methanobacteriota</taxon>
        <taxon>Stenosarchaea group</taxon>
        <taxon>Halobacteria</taxon>
        <taxon>Halobacteriales</taxon>
        <taxon>Haloferacaceae</taxon>
        <taxon>Halorubrum</taxon>
    </lineage>
</organism>
<dbReference type="InterPro" id="IPR023010">
    <property type="entry name" value="GcvPA"/>
</dbReference>
<evidence type="ECO:0000313" key="4">
    <source>
        <dbReference type="Proteomes" id="UP001596118"/>
    </source>
</evidence>
<name>A0ABD5QYI1_9EURY</name>
<dbReference type="InterPro" id="IPR015422">
    <property type="entry name" value="PyrdxlP-dep_Trfase_small"/>
</dbReference>
<feature type="domain" description="Glycine cleavage system P-protein N-terminal" evidence="2">
    <location>
        <begin position="6"/>
        <end position="370"/>
    </location>
</feature>
<evidence type="ECO:0000259" key="2">
    <source>
        <dbReference type="Pfam" id="PF02347"/>
    </source>
</evidence>
<evidence type="ECO:0000313" key="3">
    <source>
        <dbReference type="EMBL" id="MFC5277767.1"/>
    </source>
</evidence>
<dbReference type="Gene3D" id="3.40.640.10">
    <property type="entry name" value="Type I PLP-dependent aspartate aminotransferase-like (Major domain)"/>
    <property type="match status" value="1"/>
</dbReference>
<protein>
    <submittedName>
        <fullName evidence="3">Aminomethyl-transferring glycine dehydrogenase subunit GcvPA</fullName>
        <ecNumber evidence="3">1.4.4.2</ecNumber>
    </submittedName>
</protein>
<gene>
    <name evidence="3" type="primary">gcvPA</name>
    <name evidence="3" type="ORF">ACFPM1_03140</name>
</gene>
<dbReference type="EMBL" id="JBHSKY010000003">
    <property type="protein sequence ID" value="MFC5277767.1"/>
    <property type="molecule type" value="Genomic_DNA"/>
</dbReference>
<dbReference type="Proteomes" id="UP001596118">
    <property type="component" value="Unassembled WGS sequence"/>
</dbReference>
<dbReference type="InterPro" id="IPR015421">
    <property type="entry name" value="PyrdxlP-dep_Trfase_major"/>
</dbReference>
<dbReference type="InterPro" id="IPR015424">
    <property type="entry name" value="PyrdxlP-dep_Trfase"/>
</dbReference>
<proteinExistence type="predicted"/>
<sequence>MSGSPYAPHTDAETAAMLETIGVDDEEALFDIPDEVAFDGDFGIDARTERGIREECARIFGRNDDATEFLGRGHYAHYVPSVVGHLSDRAEFLTSYTQYQPEISQGFLQALFEYQSMLVELTGLPIANCSMYDAATALAEAATLADRTRSTSGDVVLVPDHLREGKRAVLENYCAGADLTVESYPMDDGTADVDALGDRVGDDVVMVYAENPTLRGCIEENLDAIGAIAADADALFTLGSDVVALSVLEEPASVGADVVVGEAGALGLPTSYGMGLGIFACREEHLRQVPGRLVGASEDAAGDRAFTLTLQTREQHIRKERATSNICTNQAWVALRAAIHAAWLGPDGLVDLANDCVREAADLADRLDAVSGATAPVHDRHHVREFAMRTDQPAAPIADDLADSGFLVHVVGEHLLQVCVTDLTAGRTDDLVAAFEEVI</sequence>
<reference evidence="3 4" key="1">
    <citation type="journal article" date="2019" name="Int. J. Syst. Evol. Microbiol.">
        <title>The Global Catalogue of Microorganisms (GCM) 10K type strain sequencing project: providing services to taxonomists for standard genome sequencing and annotation.</title>
        <authorList>
            <consortium name="The Broad Institute Genomics Platform"/>
            <consortium name="The Broad Institute Genome Sequencing Center for Infectious Disease"/>
            <person name="Wu L."/>
            <person name="Ma J."/>
        </authorList>
    </citation>
    <scope>NUCLEOTIDE SEQUENCE [LARGE SCALE GENOMIC DNA]</scope>
    <source>
        <strain evidence="3 4">CGMCC 1.12124</strain>
    </source>
</reference>
<dbReference type="AlphaFoldDB" id="A0ABD5QYI1"/>
<dbReference type="Pfam" id="PF02347">
    <property type="entry name" value="GDC-P"/>
    <property type="match status" value="1"/>
</dbReference>
<dbReference type="SUPFAM" id="SSF53383">
    <property type="entry name" value="PLP-dependent transferases"/>
    <property type="match status" value="1"/>
</dbReference>
<dbReference type="PANTHER" id="PTHR42806">
    <property type="entry name" value="GLYCINE CLEAVAGE SYSTEM P-PROTEIN"/>
    <property type="match status" value="1"/>
</dbReference>
<dbReference type="EC" id="1.4.4.2" evidence="3"/>
<accession>A0ABD5QYI1</accession>
<evidence type="ECO:0000256" key="1">
    <source>
        <dbReference type="ARBA" id="ARBA00023002"/>
    </source>
</evidence>
<keyword evidence="1 3" id="KW-0560">Oxidoreductase</keyword>
<dbReference type="GO" id="GO:0004375">
    <property type="term" value="F:glycine dehydrogenase (decarboxylating) activity"/>
    <property type="evidence" value="ECO:0007669"/>
    <property type="project" value="UniProtKB-EC"/>
</dbReference>
<dbReference type="RefSeq" id="WP_256412288.1">
    <property type="nucleotide sequence ID" value="NZ_JANHDM010000009.1"/>
</dbReference>
<dbReference type="PANTHER" id="PTHR42806:SF1">
    <property type="entry name" value="GLYCINE DEHYDROGENASE (DECARBOXYLATING)"/>
    <property type="match status" value="1"/>
</dbReference>